<dbReference type="InterPro" id="IPR035994">
    <property type="entry name" value="Nucleoside_phosphorylase_sf"/>
</dbReference>
<organism evidence="2">
    <name type="scientific">Thermosporothrix sp. COM3</name>
    <dbReference type="NCBI Taxonomy" id="2490863"/>
    <lineage>
        <taxon>Bacteria</taxon>
        <taxon>Bacillati</taxon>
        <taxon>Chloroflexota</taxon>
        <taxon>Ktedonobacteria</taxon>
        <taxon>Ktedonobacterales</taxon>
        <taxon>Thermosporotrichaceae</taxon>
        <taxon>Thermosporothrix</taxon>
    </lineage>
</organism>
<dbReference type="InterPro" id="IPR000845">
    <property type="entry name" value="Nucleoside_phosphorylase_d"/>
</dbReference>
<dbReference type="AlphaFoldDB" id="A0A455SD55"/>
<evidence type="ECO:0000259" key="1">
    <source>
        <dbReference type="Pfam" id="PF01048"/>
    </source>
</evidence>
<dbReference type="GO" id="GO:0008930">
    <property type="term" value="F:methylthioadenosine nucleosidase activity"/>
    <property type="evidence" value="ECO:0007669"/>
    <property type="project" value="TreeGrafter"/>
</dbReference>
<dbReference type="PANTHER" id="PTHR46832:SF1">
    <property type="entry name" value="5'-METHYLTHIOADENOSINE_S-ADENOSYLHOMOCYSTEINE NUCLEOSIDASE"/>
    <property type="match status" value="1"/>
</dbReference>
<dbReference type="PANTHER" id="PTHR46832">
    <property type="entry name" value="5'-METHYLTHIOADENOSINE/S-ADENOSYLHOMOCYSTEINE NUCLEOSIDASE"/>
    <property type="match status" value="1"/>
</dbReference>
<evidence type="ECO:0000313" key="2">
    <source>
        <dbReference type="EMBL" id="BBH86387.1"/>
    </source>
</evidence>
<protein>
    <submittedName>
        <fullName evidence="2">Nucleosidase</fullName>
    </submittedName>
</protein>
<dbReference type="Gene3D" id="3.40.50.1580">
    <property type="entry name" value="Nucleoside phosphorylase domain"/>
    <property type="match status" value="1"/>
</dbReference>
<dbReference type="GO" id="GO:0005829">
    <property type="term" value="C:cytosol"/>
    <property type="evidence" value="ECO:0007669"/>
    <property type="project" value="TreeGrafter"/>
</dbReference>
<dbReference type="CDD" id="cd09008">
    <property type="entry name" value="MTAN"/>
    <property type="match status" value="1"/>
</dbReference>
<dbReference type="SUPFAM" id="SSF53167">
    <property type="entry name" value="Purine and uridine phosphorylases"/>
    <property type="match status" value="1"/>
</dbReference>
<gene>
    <name evidence="2" type="ORF">KTC_11380</name>
</gene>
<dbReference type="EMBL" id="AP019376">
    <property type="protein sequence ID" value="BBH86387.1"/>
    <property type="molecule type" value="Genomic_DNA"/>
</dbReference>
<proteinExistence type="predicted"/>
<dbReference type="GO" id="GO:0008782">
    <property type="term" value="F:adenosylhomocysteine nucleosidase activity"/>
    <property type="evidence" value="ECO:0007669"/>
    <property type="project" value="TreeGrafter"/>
</dbReference>
<sequence>MNISSQHPLCAVMLTALPVEYQAVRRHLWQPQEEVHPAGTQYERGLFRSPHQLWEVGIVETRMGTANAAFETGRAIDYFKPHIVFFVGVAGGIKDVAIGDVVAATKIYAYESGKEGTSFQPRPEIGQSTYRLVQRAQAEQKKADWLHRLPTVPPKPPRVFVGAIAAGEKVIASTRSATWKFLKAQYGDALAVEMEGYGFLQAVHANHHVEALVIRGISDLINGKSAADASGSQELAALHASAFAFEVLSKLKGPELRQVGSEPELSDNKPSSKYHNQFFGSVQGLTIGDNSHITIHNPFKKKDDPSNEEGS</sequence>
<accession>A0A455SD55</accession>
<dbReference type="GO" id="GO:0009116">
    <property type="term" value="P:nucleoside metabolic process"/>
    <property type="evidence" value="ECO:0007669"/>
    <property type="project" value="InterPro"/>
</dbReference>
<reference evidence="2" key="1">
    <citation type="submission" date="2018-12" db="EMBL/GenBank/DDBJ databases">
        <title>Novel natural products biosynthetic potential of the class Ktedonobacteria.</title>
        <authorList>
            <person name="Zheng Y."/>
            <person name="Saitou A."/>
            <person name="Wang C.M."/>
            <person name="Toyoda A."/>
            <person name="Minakuchi Y."/>
            <person name="Sekiguchi Y."/>
            <person name="Ueda K."/>
            <person name="Takano H."/>
            <person name="Sakai Y."/>
            <person name="Yokota A."/>
            <person name="Yabe S."/>
        </authorList>
    </citation>
    <scope>NUCLEOTIDE SEQUENCE</scope>
    <source>
        <strain evidence="2">COM3</strain>
    </source>
</reference>
<dbReference type="GO" id="GO:0019284">
    <property type="term" value="P:L-methionine salvage from S-adenosylmethionine"/>
    <property type="evidence" value="ECO:0007669"/>
    <property type="project" value="TreeGrafter"/>
</dbReference>
<dbReference type="Pfam" id="PF01048">
    <property type="entry name" value="PNP_UDP_1"/>
    <property type="match status" value="1"/>
</dbReference>
<name>A0A455SD55_9CHLR</name>
<feature type="domain" description="Nucleoside phosphorylase" evidence="1">
    <location>
        <begin position="13"/>
        <end position="246"/>
    </location>
</feature>